<dbReference type="Pfam" id="PF08240">
    <property type="entry name" value="ADH_N"/>
    <property type="match status" value="1"/>
</dbReference>
<gene>
    <name evidence="12" type="ORF">A0123_01739</name>
</gene>
<dbReference type="Gene3D" id="1.10.1200.10">
    <property type="entry name" value="ACP-like"/>
    <property type="match status" value="1"/>
</dbReference>
<dbReference type="InterPro" id="IPR020843">
    <property type="entry name" value="ER"/>
</dbReference>
<dbReference type="SMART" id="SM00827">
    <property type="entry name" value="PKS_AT"/>
    <property type="match status" value="1"/>
</dbReference>
<keyword evidence="4" id="KW-0521">NADP</keyword>
<dbReference type="Gene3D" id="3.40.366.10">
    <property type="entry name" value="Malonyl-Coenzyme A Acyl Carrier Protein, domain 2"/>
    <property type="match status" value="1"/>
</dbReference>
<evidence type="ECO:0000256" key="5">
    <source>
        <dbReference type="ARBA" id="ARBA00023268"/>
    </source>
</evidence>
<evidence type="ECO:0000256" key="2">
    <source>
        <dbReference type="ARBA" id="ARBA00022553"/>
    </source>
</evidence>
<dbReference type="FunFam" id="3.40.50.720:FF:000209">
    <property type="entry name" value="Polyketide synthase Pks12"/>
    <property type="match status" value="1"/>
</dbReference>
<dbReference type="InterPro" id="IPR020841">
    <property type="entry name" value="PKS_Beta-ketoAc_synthase_dom"/>
</dbReference>
<evidence type="ECO:0000313" key="12">
    <source>
        <dbReference type="EMBL" id="OAJ67697.1"/>
    </source>
</evidence>
<dbReference type="PROSITE" id="PS50075">
    <property type="entry name" value="CARRIER"/>
    <property type="match status" value="1"/>
</dbReference>
<dbReference type="InterPro" id="IPR020806">
    <property type="entry name" value="PKS_PP-bd"/>
</dbReference>
<dbReference type="EMBL" id="LUTU01000007">
    <property type="protein sequence ID" value="OAJ67697.1"/>
    <property type="molecule type" value="Genomic_DNA"/>
</dbReference>
<dbReference type="Pfam" id="PF21089">
    <property type="entry name" value="PKS_DH_N"/>
    <property type="match status" value="1"/>
</dbReference>
<keyword evidence="5" id="KW-0511">Multifunctional enzyme</keyword>
<feature type="domain" description="Carrier" evidence="9">
    <location>
        <begin position="2031"/>
        <end position="2108"/>
    </location>
</feature>
<dbReference type="InterPro" id="IPR013968">
    <property type="entry name" value="PKS_KR"/>
</dbReference>
<dbReference type="GO" id="GO:0006633">
    <property type="term" value="P:fatty acid biosynthetic process"/>
    <property type="evidence" value="ECO:0007669"/>
    <property type="project" value="InterPro"/>
</dbReference>
<dbReference type="Pfam" id="PF02801">
    <property type="entry name" value="Ketoacyl-synt_C"/>
    <property type="match status" value="1"/>
</dbReference>
<dbReference type="FunFam" id="3.40.47.10:FF:000019">
    <property type="entry name" value="Polyketide synthase type I"/>
    <property type="match status" value="1"/>
</dbReference>
<dbReference type="FunFam" id="3.40.366.10:FF:000002">
    <property type="entry name" value="Probable polyketide synthase 2"/>
    <property type="match status" value="1"/>
</dbReference>
<keyword evidence="6" id="KW-0012">Acyltransferase</keyword>
<dbReference type="Pfam" id="PF14765">
    <property type="entry name" value="PS-DH"/>
    <property type="match status" value="1"/>
</dbReference>
<dbReference type="GO" id="GO:0031177">
    <property type="term" value="F:phosphopantetheine binding"/>
    <property type="evidence" value="ECO:0007669"/>
    <property type="project" value="InterPro"/>
</dbReference>
<dbReference type="GO" id="GO:0071770">
    <property type="term" value="P:DIM/DIP cell wall layer assembly"/>
    <property type="evidence" value="ECO:0007669"/>
    <property type="project" value="TreeGrafter"/>
</dbReference>
<dbReference type="InterPro" id="IPR014043">
    <property type="entry name" value="Acyl_transferase_dom"/>
</dbReference>
<feature type="domain" description="PKS/mFAS DH" evidence="11">
    <location>
        <begin position="908"/>
        <end position="1183"/>
    </location>
</feature>
<dbReference type="SUPFAM" id="SSF53901">
    <property type="entry name" value="Thiolase-like"/>
    <property type="match status" value="1"/>
</dbReference>
<dbReference type="InterPro" id="IPR018201">
    <property type="entry name" value="Ketoacyl_synth_AS"/>
</dbReference>
<dbReference type="SMART" id="SM00823">
    <property type="entry name" value="PKS_PP"/>
    <property type="match status" value="1"/>
</dbReference>
<dbReference type="InterPro" id="IPR036736">
    <property type="entry name" value="ACP-like_sf"/>
</dbReference>
<organism evidence="12 13">
    <name type="scientific">Gluconobacter cerinus</name>
    <dbReference type="NCBI Taxonomy" id="38307"/>
    <lineage>
        <taxon>Bacteria</taxon>
        <taxon>Pseudomonadati</taxon>
        <taxon>Pseudomonadota</taxon>
        <taxon>Alphaproteobacteria</taxon>
        <taxon>Acetobacterales</taxon>
        <taxon>Acetobacteraceae</taxon>
        <taxon>Gluconobacter</taxon>
    </lineage>
</organism>
<comment type="function">
    <text evidence="7">Involved in production of the polyketide antibiotic thailandamide.</text>
</comment>
<evidence type="ECO:0000259" key="10">
    <source>
        <dbReference type="PROSITE" id="PS52004"/>
    </source>
</evidence>
<dbReference type="Gene3D" id="3.40.47.10">
    <property type="match status" value="1"/>
</dbReference>
<dbReference type="SMART" id="SM00822">
    <property type="entry name" value="PKS_KR"/>
    <property type="match status" value="1"/>
</dbReference>
<dbReference type="InterPro" id="IPR049552">
    <property type="entry name" value="PKS_DH_N"/>
</dbReference>
<evidence type="ECO:0000256" key="8">
    <source>
        <dbReference type="PROSITE-ProRule" id="PRU01363"/>
    </source>
</evidence>
<dbReference type="InterPro" id="IPR036291">
    <property type="entry name" value="NAD(P)-bd_dom_sf"/>
</dbReference>
<evidence type="ECO:0000259" key="11">
    <source>
        <dbReference type="PROSITE" id="PS52019"/>
    </source>
</evidence>
<dbReference type="InterPro" id="IPR050091">
    <property type="entry name" value="PKS_NRPS_Biosynth_Enz"/>
</dbReference>
<sequence length="2117" mass="227790">MIDYGHEVAVVGIGCRLPGGIETTDALWRFLCEKGDATSDVPADRWGIKRFYDPEYETPNKTYMRRGSFIDQKIDEMDPLFFGISPREATLMDPQQRLLLEVVWEAMENAGILPAALAGSRTGVFIGTFSLDWLVACGSPLNRPLITDHFAATAASATMLAARISHNLGLQGPCMSIDTACSSSLVAIHQARTSLLNGESDVVVAGGVNMMLAPPASITMSKGHFLAADGRCKSFSADADGYGRGEGAAIVLLKRLADAKRDGDVIHGVITGTGVNQDGRTLSLTMPSEEAQRALIEEVAQKAHVDLASIGYVEAHGTGTPVGDPIEARALGTAIGQKRALDNPLIVGSIKANLGHLEAAAGVTGFIKALLCLKHGTIPPQANLTQVNPAIPFADLHLKVAQDTITPLKAETGTVYAGVNSFGYGGTNAVALLRAPTVAEQPQHGLEEIVRLPSERFLLPVNALVDASLKALARSYASLLASSAAPSVANVCFSAATYRTRLPMQAVVSGRDREELIAGLKALSEGQSSPAVTVGRRRNGEMQHPVFVFSGMGSQWKGMGQHILRHAPEPVSSTIQQIDSLFSVLAGWSILDEILKPAEQSRIDETVVAQPAIFMVQVVLAELFRFHGVTPVAIVGHSVGEVAASYVSGALSLEDAVTVIFHRSQQQARLAGRGAMLAIGMSGREAAEKLLPGYEDRVSVAALNSAKSATLAGEEAALKELAARCDQDGTFNRLLRVEVPYHSILMEEIRDDLLNPLAALAPKNPSIPLYSTVTGTRWADDALHDAEYWYGNARQPVLFHDAIQNLMGDGYRVFLEIGAHPVLGGLIRETAQQIDGDVAVIASLSRKDAEDTAIARSIAKLYMAAVPLNWSLLTGGHRTDLPHYAWSRSRFWSETEVSRKDRLDGTVHPVLGIPVSASRPGWLADINRNYMPWLPDHKVDGICLFPAAGYIEGGLALHRQIERSGAAILEDLEIGQALLLDSLTPPVVEWAFDEETRVLTVSSSHGDDGEEEWIHHAKLRVLASVPWAVDPVAPESLQDNLQHEIPPETFYARLAEHGFSYGPSFQTIKELKADEGIAFARLELADAESIAEYFLHPALLDGAFQALIGAGYSATEERVFVPTGTRQIVYRGGHHKVLLAHAALTRRSETGIEGDIRLFTEAGEPVAEILGFKARAIRKLVAAGVGTEIVRRLYRPAWVQTELLPHFAEPLTALVLGRDGPLLEQFSQVSAGQGIMVDTLKIDDVDQAALEEALTQTNDAILYLCSPIEDATGKQGIAEILRLIRAIRVSEDGEAAPKCLIVTRGAVSAEAIQSDDLDTGQAAIRGFARGVASERPDLALRIVDIGRMVDEATLQQLCAEIVQQDAEDDIVLRPGLRAVGRLTPSETKPEPVPTLYHPNETADGRLVGVRLVSASNGSLDRLHHERFVADPLQPGQVLFRTLAAALNFKDILKATGLIPQSVVDDTFHGESLGMEASAEVIAVGEGVTGFAPGERYLVSWPGCFASHFTADAESIFALPIEGLGSALEAATLPVAFITAYYGLCRLAHLEKGETVLIHSGTGGVGLAAIQLAKRVGARIFATAGSPEKRQYLKELGCEGVWDSRSLEFAEGIRDVTHGRGVDVVLNSLPGEGQTHSLSIVAPYGRFVEIGKKDIIEKRGLPLAPFNENLSFFSLDLDRMMLERPALMRSLLSDVAALSKSGDVQPLPLESFPARDAAGAFRLLASAKHMGKVVIDYSDLDDLKASPLPRSQPQVSDGKTYLITGGLSGFGWATAEWLIEQGARNLVLLGRRTPEETGVSEQLSIRRAAGVHIHTIQVDVSHEEAMQDVFEEIAFTSNLPPIRGIFHCAGILDDALVQNLDEERIGRVLEAKAQSAIILDRLVQGMDLDYFVLFSSVTTLLGNVGQSAYIAANTVLGAIAANRWKRGEATLAVDWGAIADVGMLSRNDTAVRALEAAGLKGMTAHDALEHLPEMLVLELPEVACVEIDWKKWAQVVPGANALARFSLVRLADASNGATSERLATLSALPEDERLPYVVEQVKVLIAQTLHLEPTSIDDRARLSELGIDSLAGVELQTALRVEFGVEVSILVLARDESIRKMSQFLLNRVKIGQTAQLP</sequence>
<dbReference type="SUPFAM" id="SSF55048">
    <property type="entry name" value="Probable ACP-binding domain of malonyl-CoA ACP transacylase"/>
    <property type="match status" value="1"/>
</dbReference>
<evidence type="ECO:0000256" key="1">
    <source>
        <dbReference type="ARBA" id="ARBA00022450"/>
    </source>
</evidence>
<dbReference type="InterPro" id="IPR016035">
    <property type="entry name" value="Acyl_Trfase/lysoPLipase"/>
</dbReference>
<dbReference type="GO" id="GO:0005737">
    <property type="term" value="C:cytoplasm"/>
    <property type="evidence" value="ECO:0007669"/>
    <property type="project" value="TreeGrafter"/>
</dbReference>
<evidence type="ECO:0000256" key="4">
    <source>
        <dbReference type="ARBA" id="ARBA00022857"/>
    </source>
</evidence>
<dbReference type="InterPro" id="IPR001227">
    <property type="entry name" value="Ac_transferase_dom_sf"/>
</dbReference>
<dbReference type="InterPro" id="IPR042104">
    <property type="entry name" value="PKS_dehydratase_sf"/>
</dbReference>
<dbReference type="PROSITE" id="PS00606">
    <property type="entry name" value="KS3_1"/>
    <property type="match status" value="1"/>
</dbReference>
<dbReference type="GO" id="GO:0016491">
    <property type="term" value="F:oxidoreductase activity"/>
    <property type="evidence" value="ECO:0007669"/>
    <property type="project" value="InterPro"/>
</dbReference>
<dbReference type="Pfam" id="PF00698">
    <property type="entry name" value="Acyl_transf_1"/>
    <property type="match status" value="1"/>
</dbReference>
<dbReference type="InterPro" id="IPR016039">
    <property type="entry name" value="Thiolase-like"/>
</dbReference>
<keyword evidence="2" id="KW-0597">Phosphoprotein</keyword>
<dbReference type="OrthoDB" id="9778690at2"/>
<dbReference type="InterPro" id="IPR016036">
    <property type="entry name" value="Malonyl_transacylase_ACP-bd"/>
</dbReference>
<dbReference type="PANTHER" id="PTHR43775">
    <property type="entry name" value="FATTY ACID SYNTHASE"/>
    <property type="match status" value="1"/>
</dbReference>
<dbReference type="CDD" id="cd05195">
    <property type="entry name" value="enoyl_red"/>
    <property type="match status" value="1"/>
</dbReference>
<dbReference type="GO" id="GO:0004312">
    <property type="term" value="F:fatty acid synthase activity"/>
    <property type="evidence" value="ECO:0007669"/>
    <property type="project" value="TreeGrafter"/>
</dbReference>
<dbReference type="Pfam" id="PF08659">
    <property type="entry name" value="KR"/>
    <property type="match status" value="1"/>
</dbReference>
<dbReference type="Gene3D" id="3.90.180.10">
    <property type="entry name" value="Medium-chain alcohol dehydrogenases, catalytic domain"/>
    <property type="match status" value="1"/>
</dbReference>
<dbReference type="SMART" id="SM00826">
    <property type="entry name" value="PKS_DH"/>
    <property type="match status" value="1"/>
</dbReference>
<accession>A0A1B6VL58</accession>
<dbReference type="GO" id="GO:0005886">
    <property type="term" value="C:plasma membrane"/>
    <property type="evidence" value="ECO:0007669"/>
    <property type="project" value="TreeGrafter"/>
</dbReference>
<feature type="active site" description="Proton acceptor; for dehydratase activity" evidence="8">
    <location>
        <position position="937"/>
    </location>
</feature>
<feature type="region of interest" description="N-terminal hotdog fold" evidence="8">
    <location>
        <begin position="908"/>
        <end position="1028"/>
    </location>
</feature>
<evidence type="ECO:0000259" key="9">
    <source>
        <dbReference type="PROSITE" id="PS50075"/>
    </source>
</evidence>
<keyword evidence="3" id="KW-0808">Transferase</keyword>
<protein>
    <submittedName>
        <fullName evidence="12">Polyketide synthase</fullName>
    </submittedName>
</protein>
<feature type="domain" description="Ketosynthase family 3 (KS3)" evidence="10">
    <location>
        <begin position="5"/>
        <end position="435"/>
    </location>
</feature>
<reference evidence="12 13" key="1">
    <citation type="submission" date="2016-03" db="EMBL/GenBank/DDBJ databases">
        <title>Draft genome sequence of Gluconobacter cerinus strain CECT 9110.</title>
        <authorList>
            <person name="Sainz F."/>
            <person name="Mas A."/>
            <person name="Torija M.J."/>
        </authorList>
    </citation>
    <scope>NUCLEOTIDE SEQUENCE [LARGE SCALE GENOMIC DNA]</scope>
    <source>
        <strain evidence="12 13">CECT 9110</strain>
    </source>
</reference>
<evidence type="ECO:0000313" key="13">
    <source>
        <dbReference type="Proteomes" id="UP000077786"/>
    </source>
</evidence>
<dbReference type="InterPro" id="IPR049551">
    <property type="entry name" value="PKS_DH_C"/>
</dbReference>
<dbReference type="Pfam" id="PF00109">
    <property type="entry name" value="ketoacyl-synt"/>
    <property type="match status" value="1"/>
</dbReference>
<dbReference type="InterPro" id="IPR013149">
    <property type="entry name" value="ADH-like_C"/>
</dbReference>
<dbReference type="PROSITE" id="PS52004">
    <property type="entry name" value="KS3_2"/>
    <property type="match status" value="1"/>
</dbReference>
<dbReference type="Pfam" id="PF16197">
    <property type="entry name" value="KAsynt_C_assoc"/>
    <property type="match status" value="1"/>
</dbReference>
<dbReference type="SUPFAM" id="SSF47336">
    <property type="entry name" value="ACP-like"/>
    <property type="match status" value="1"/>
</dbReference>
<dbReference type="InterPro" id="IPR009081">
    <property type="entry name" value="PP-bd_ACP"/>
</dbReference>
<dbReference type="Proteomes" id="UP000077786">
    <property type="component" value="Unassembled WGS sequence"/>
</dbReference>
<dbReference type="GO" id="GO:0004315">
    <property type="term" value="F:3-oxoacyl-[acyl-carrier-protein] synthase activity"/>
    <property type="evidence" value="ECO:0007669"/>
    <property type="project" value="InterPro"/>
</dbReference>
<dbReference type="SUPFAM" id="SSF52151">
    <property type="entry name" value="FabD/lysophospholipase-like"/>
    <property type="match status" value="1"/>
</dbReference>
<dbReference type="InterPro" id="IPR020807">
    <property type="entry name" value="PKS_DH"/>
</dbReference>
<dbReference type="InterPro" id="IPR013154">
    <property type="entry name" value="ADH-like_N"/>
</dbReference>
<dbReference type="SUPFAM" id="SSF50129">
    <property type="entry name" value="GroES-like"/>
    <property type="match status" value="1"/>
</dbReference>
<dbReference type="Gene3D" id="3.30.70.3290">
    <property type="match status" value="1"/>
</dbReference>
<dbReference type="Gene3D" id="3.10.129.110">
    <property type="entry name" value="Polyketide synthase dehydratase"/>
    <property type="match status" value="1"/>
</dbReference>
<evidence type="ECO:0000256" key="3">
    <source>
        <dbReference type="ARBA" id="ARBA00022679"/>
    </source>
</evidence>
<evidence type="ECO:0000256" key="7">
    <source>
        <dbReference type="ARBA" id="ARBA00054155"/>
    </source>
</evidence>
<name>A0A1B6VL58_9PROT</name>
<dbReference type="SUPFAM" id="SSF51735">
    <property type="entry name" value="NAD(P)-binding Rossmann-fold domains"/>
    <property type="match status" value="3"/>
</dbReference>
<dbReference type="InterPro" id="IPR011032">
    <property type="entry name" value="GroES-like_sf"/>
</dbReference>
<dbReference type="PANTHER" id="PTHR43775:SF37">
    <property type="entry name" value="SI:DKEY-61P9.11"/>
    <property type="match status" value="1"/>
</dbReference>
<dbReference type="InterPro" id="IPR032821">
    <property type="entry name" value="PKS_assoc"/>
</dbReference>
<dbReference type="InterPro" id="IPR049900">
    <property type="entry name" value="PKS_mFAS_DH"/>
</dbReference>
<dbReference type="Pfam" id="PF00107">
    <property type="entry name" value="ADH_zinc_N"/>
    <property type="match status" value="1"/>
</dbReference>
<dbReference type="RefSeq" id="WP_064274492.1">
    <property type="nucleotide sequence ID" value="NZ_LUTU01000007.1"/>
</dbReference>
<feature type="active site" description="Proton donor; for dehydratase activity" evidence="8">
    <location>
        <position position="1101"/>
    </location>
</feature>
<dbReference type="PROSITE" id="PS52019">
    <property type="entry name" value="PKS_MFAS_DH"/>
    <property type="match status" value="1"/>
</dbReference>
<dbReference type="CDD" id="cd00833">
    <property type="entry name" value="PKS"/>
    <property type="match status" value="1"/>
</dbReference>
<dbReference type="InterPro" id="IPR057326">
    <property type="entry name" value="KR_dom"/>
</dbReference>
<evidence type="ECO:0000256" key="6">
    <source>
        <dbReference type="ARBA" id="ARBA00023315"/>
    </source>
</evidence>
<dbReference type="PATRIC" id="fig|38307.3.peg.1793"/>
<dbReference type="SMART" id="SM00825">
    <property type="entry name" value="PKS_KS"/>
    <property type="match status" value="1"/>
</dbReference>
<feature type="region of interest" description="C-terminal hotdog fold" evidence="8">
    <location>
        <begin position="1042"/>
        <end position="1183"/>
    </location>
</feature>
<dbReference type="Gene3D" id="3.40.50.720">
    <property type="entry name" value="NAD(P)-binding Rossmann-like Domain"/>
    <property type="match status" value="3"/>
</dbReference>
<dbReference type="Pfam" id="PF00550">
    <property type="entry name" value="PP-binding"/>
    <property type="match status" value="1"/>
</dbReference>
<keyword evidence="1" id="KW-0596">Phosphopantetheine</keyword>
<dbReference type="InterPro" id="IPR014031">
    <property type="entry name" value="Ketoacyl_synth_C"/>
</dbReference>
<comment type="caution">
    <text evidence="12">The sequence shown here is derived from an EMBL/GenBank/DDBJ whole genome shotgun (WGS) entry which is preliminary data.</text>
</comment>
<dbReference type="SMART" id="SM00829">
    <property type="entry name" value="PKS_ER"/>
    <property type="match status" value="1"/>
</dbReference>
<proteinExistence type="predicted"/>
<dbReference type="InterPro" id="IPR014030">
    <property type="entry name" value="Ketoacyl_synth_N"/>
</dbReference>